<dbReference type="Proteomes" id="UP000724874">
    <property type="component" value="Unassembled WGS sequence"/>
</dbReference>
<reference evidence="1" key="1">
    <citation type="submission" date="2020-11" db="EMBL/GenBank/DDBJ databases">
        <authorList>
            <consortium name="DOE Joint Genome Institute"/>
            <person name="Ahrendt S."/>
            <person name="Riley R."/>
            <person name="Andreopoulos W."/>
            <person name="LaButti K."/>
            <person name="Pangilinan J."/>
            <person name="Ruiz-duenas F.J."/>
            <person name="Barrasa J.M."/>
            <person name="Sanchez-Garcia M."/>
            <person name="Camarero S."/>
            <person name="Miyauchi S."/>
            <person name="Serrano A."/>
            <person name="Linde D."/>
            <person name="Babiker R."/>
            <person name="Drula E."/>
            <person name="Ayuso-Fernandez I."/>
            <person name="Pacheco R."/>
            <person name="Padilla G."/>
            <person name="Ferreira P."/>
            <person name="Barriuso J."/>
            <person name="Kellner H."/>
            <person name="Castanera R."/>
            <person name="Alfaro M."/>
            <person name="Ramirez L."/>
            <person name="Pisabarro A.G."/>
            <person name="Kuo A."/>
            <person name="Tritt A."/>
            <person name="Lipzen A."/>
            <person name="He G."/>
            <person name="Yan M."/>
            <person name="Ng V."/>
            <person name="Cullen D."/>
            <person name="Martin F."/>
            <person name="Rosso M.-N."/>
            <person name="Henrissat B."/>
            <person name="Hibbett D."/>
            <person name="Martinez A.T."/>
            <person name="Grigoriev I.V."/>
        </authorList>
    </citation>
    <scope>NUCLEOTIDE SEQUENCE</scope>
    <source>
        <strain evidence="1">AH 44721</strain>
    </source>
</reference>
<keyword evidence="2" id="KW-1185">Reference proteome</keyword>
<evidence type="ECO:0000313" key="2">
    <source>
        <dbReference type="Proteomes" id="UP000724874"/>
    </source>
</evidence>
<accession>A0A9P5NLK8</accession>
<protein>
    <submittedName>
        <fullName evidence="1">Uncharacterized protein</fullName>
    </submittedName>
</protein>
<sequence length="69" mass="7859">MGDDGWMDGVTGTHGELERLRLDGDGGIHRTDGEDGDVTVCWRLDEREVLNLGPRWDWDRHVCIPGRQK</sequence>
<dbReference type="EMBL" id="JADNYJ010000066">
    <property type="protein sequence ID" value="KAF8893704.1"/>
    <property type="molecule type" value="Genomic_DNA"/>
</dbReference>
<name>A0A9P5NLK8_GYMJU</name>
<gene>
    <name evidence="1" type="ORF">CPB84DRAFT_1783209</name>
</gene>
<comment type="caution">
    <text evidence="1">The sequence shown here is derived from an EMBL/GenBank/DDBJ whole genome shotgun (WGS) entry which is preliminary data.</text>
</comment>
<organism evidence="1 2">
    <name type="scientific">Gymnopilus junonius</name>
    <name type="common">Spectacular rustgill mushroom</name>
    <name type="synonym">Gymnopilus spectabilis subsp. junonius</name>
    <dbReference type="NCBI Taxonomy" id="109634"/>
    <lineage>
        <taxon>Eukaryota</taxon>
        <taxon>Fungi</taxon>
        <taxon>Dikarya</taxon>
        <taxon>Basidiomycota</taxon>
        <taxon>Agaricomycotina</taxon>
        <taxon>Agaricomycetes</taxon>
        <taxon>Agaricomycetidae</taxon>
        <taxon>Agaricales</taxon>
        <taxon>Agaricineae</taxon>
        <taxon>Hymenogastraceae</taxon>
        <taxon>Gymnopilus</taxon>
    </lineage>
</organism>
<dbReference type="AlphaFoldDB" id="A0A9P5NLK8"/>
<proteinExistence type="predicted"/>
<evidence type="ECO:0000313" key="1">
    <source>
        <dbReference type="EMBL" id="KAF8893704.1"/>
    </source>
</evidence>